<keyword evidence="6" id="KW-0564">Palmitate</keyword>
<keyword evidence="7" id="KW-0449">Lipoprotein</keyword>
<evidence type="ECO:0000256" key="8">
    <source>
        <dbReference type="SAM" id="SignalP"/>
    </source>
</evidence>
<dbReference type="GO" id="GO:0009847">
    <property type="term" value="P:spore germination"/>
    <property type="evidence" value="ECO:0007669"/>
    <property type="project" value="InterPro"/>
</dbReference>
<gene>
    <name evidence="11" type="ORF">E1I69_22425</name>
</gene>
<dbReference type="PANTHER" id="PTHR35789">
    <property type="entry name" value="SPORE GERMINATION PROTEIN B3"/>
    <property type="match status" value="1"/>
</dbReference>
<keyword evidence="12" id="KW-1185">Reference proteome</keyword>
<protein>
    <submittedName>
        <fullName evidence="11">Ger(X)C family spore germination protein</fullName>
    </submittedName>
</protein>
<sequence>MRRKKMLLVLGIFVSLAMIPGCAPFVENNTIEDIAPVSFWSISEGEKGKIKMSTLVPPLVNEPKSLLTLEVDLLKQGGKDFNLRYYRELKVGQLRFFLIHEELAKQGIIQLINTLLTDYDVSQRMYLVIVKGNFDEYINRQAKKQENLDYYLYRMLRHYEINRQGEMTIINLHEYKNKLFSPFSDPVLPVFKVAKDNFTYEGTAFFSNDKLIEMVTSTEDQIFQLLDNDHYLSFFPISDLDVVIGHLRSRVNVDLDKNLSLVTINVKLNGRIEEYRGNKNLLNGHELMQLHQEIETELEMKTTDLIKKMQEQKVDPLEIGTHTLSPFSKPISEKVWLDAWGKMEIKVNYQLHFESLQNTKNNY</sequence>
<evidence type="ECO:0000256" key="7">
    <source>
        <dbReference type="ARBA" id="ARBA00023288"/>
    </source>
</evidence>
<dbReference type="GO" id="GO:0016020">
    <property type="term" value="C:membrane"/>
    <property type="evidence" value="ECO:0007669"/>
    <property type="project" value="UniProtKB-SubCell"/>
</dbReference>
<feature type="domain" description="Spore germination protein N-terminal" evidence="10">
    <location>
        <begin position="30"/>
        <end position="192"/>
    </location>
</feature>
<dbReference type="Pfam" id="PF05504">
    <property type="entry name" value="Spore_GerAC"/>
    <property type="match status" value="1"/>
</dbReference>
<dbReference type="InterPro" id="IPR038501">
    <property type="entry name" value="Spore_GerAC_C_sf"/>
</dbReference>
<evidence type="ECO:0000259" key="9">
    <source>
        <dbReference type="Pfam" id="PF05504"/>
    </source>
</evidence>
<organism evidence="11 12">
    <name type="scientific">Bacillus timonensis</name>
    <dbReference type="NCBI Taxonomy" id="1033734"/>
    <lineage>
        <taxon>Bacteria</taxon>
        <taxon>Bacillati</taxon>
        <taxon>Bacillota</taxon>
        <taxon>Bacilli</taxon>
        <taxon>Bacillales</taxon>
        <taxon>Bacillaceae</taxon>
        <taxon>Bacillus</taxon>
    </lineage>
</organism>
<evidence type="ECO:0000313" key="11">
    <source>
        <dbReference type="EMBL" id="THE09431.1"/>
    </source>
</evidence>
<dbReference type="InterPro" id="IPR057336">
    <property type="entry name" value="GerAC_N"/>
</dbReference>
<dbReference type="OrthoDB" id="2986797at2"/>
<feature type="domain" description="Spore germination GerAC-like C-terminal" evidence="9">
    <location>
        <begin position="201"/>
        <end position="351"/>
    </location>
</feature>
<accession>A0A4S3PJ54</accession>
<dbReference type="InterPro" id="IPR008844">
    <property type="entry name" value="Spore_GerAC-like"/>
</dbReference>
<evidence type="ECO:0000256" key="4">
    <source>
        <dbReference type="ARBA" id="ARBA00022729"/>
    </source>
</evidence>
<evidence type="ECO:0000259" key="10">
    <source>
        <dbReference type="Pfam" id="PF25198"/>
    </source>
</evidence>
<keyword evidence="5" id="KW-0472">Membrane</keyword>
<dbReference type="AlphaFoldDB" id="A0A4S3PJ54"/>
<dbReference type="Gene3D" id="3.30.300.210">
    <property type="entry name" value="Nutrient germinant receptor protein C, domain 3"/>
    <property type="match status" value="1"/>
</dbReference>
<keyword evidence="3" id="KW-0309">Germination</keyword>
<evidence type="ECO:0000256" key="3">
    <source>
        <dbReference type="ARBA" id="ARBA00022544"/>
    </source>
</evidence>
<dbReference type="PANTHER" id="PTHR35789:SF1">
    <property type="entry name" value="SPORE GERMINATION PROTEIN B3"/>
    <property type="match status" value="1"/>
</dbReference>
<feature type="chain" id="PRO_5039212746" evidence="8">
    <location>
        <begin position="24"/>
        <end position="363"/>
    </location>
</feature>
<dbReference type="Proteomes" id="UP000306477">
    <property type="component" value="Unassembled WGS sequence"/>
</dbReference>
<dbReference type="Pfam" id="PF25198">
    <property type="entry name" value="Spore_GerAC_N"/>
    <property type="match status" value="1"/>
</dbReference>
<evidence type="ECO:0000256" key="5">
    <source>
        <dbReference type="ARBA" id="ARBA00023136"/>
    </source>
</evidence>
<reference evidence="11 12" key="1">
    <citation type="journal article" date="2019" name="Indoor Air">
        <title>Impacts of indoor surface finishes on bacterial viability.</title>
        <authorList>
            <person name="Hu J."/>
            <person name="Maamar S.B."/>
            <person name="Glawe A.J."/>
            <person name="Gottel N."/>
            <person name="Gilbert J.A."/>
            <person name="Hartmann E.M."/>
        </authorList>
    </citation>
    <scope>NUCLEOTIDE SEQUENCE [LARGE SCALE GENOMIC DNA]</scope>
    <source>
        <strain evidence="11 12">AF060A6</strain>
    </source>
</reference>
<comment type="caution">
    <text evidence="11">The sequence shown here is derived from an EMBL/GenBank/DDBJ whole genome shotgun (WGS) entry which is preliminary data.</text>
</comment>
<dbReference type="NCBIfam" id="TIGR02887">
    <property type="entry name" value="spore_ger_x_C"/>
    <property type="match status" value="1"/>
</dbReference>
<dbReference type="InterPro" id="IPR046953">
    <property type="entry name" value="Spore_GerAC-like_C"/>
</dbReference>
<evidence type="ECO:0000256" key="1">
    <source>
        <dbReference type="ARBA" id="ARBA00004635"/>
    </source>
</evidence>
<dbReference type="EMBL" id="SLUB01000080">
    <property type="protein sequence ID" value="THE09431.1"/>
    <property type="molecule type" value="Genomic_DNA"/>
</dbReference>
<name>A0A4S3PJ54_9BACI</name>
<comment type="subcellular location">
    <subcellularLocation>
        <location evidence="1">Membrane</location>
        <topology evidence="1">Lipid-anchor</topology>
    </subcellularLocation>
</comment>
<evidence type="ECO:0000256" key="2">
    <source>
        <dbReference type="ARBA" id="ARBA00007886"/>
    </source>
</evidence>
<proteinExistence type="inferred from homology"/>
<evidence type="ECO:0000256" key="6">
    <source>
        <dbReference type="ARBA" id="ARBA00023139"/>
    </source>
</evidence>
<evidence type="ECO:0000313" key="12">
    <source>
        <dbReference type="Proteomes" id="UP000306477"/>
    </source>
</evidence>
<keyword evidence="4 8" id="KW-0732">Signal</keyword>
<comment type="similarity">
    <text evidence="2">Belongs to the GerABKC lipoprotein family.</text>
</comment>
<feature type="signal peptide" evidence="8">
    <location>
        <begin position="1"/>
        <end position="23"/>
    </location>
</feature>